<gene>
    <name evidence="1" type="ordered locus">Dred_3215</name>
</gene>
<proteinExistence type="predicted"/>
<dbReference type="HOGENOM" id="CLU_1270621_0_0_9"/>
<dbReference type="EMBL" id="CP000612">
    <property type="protein sequence ID" value="ABO51717.1"/>
    <property type="molecule type" value="Genomic_DNA"/>
</dbReference>
<dbReference type="STRING" id="349161.Dred_3215"/>
<dbReference type="KEGG" id="drm:Dred_3215"/>
<sequence>MEDFCPYVQGERCKLTKANIKEDEEFFKNNCSSSDYLKKCPYLTRKIYAAKTYHFIGKSRSCPYICEDKCDVTSYQICKKHKSFYDDTCCTSRYYDKCSYFYDKVIKIKPNRYFKPAYCCPYLVNEFCELRQVNMYEKNRTFYRHTCTTSHYHKQCPYYLEKIEKLRYKHYGKVYDCCIYKDGDWCKLRKIKIKDSCRDFYEYACCKKNYIRCCPHYVEASYRKKKDK</sequence>
<dbReference type="AlphaFoldDB" id="A4J9G4"/>
<name>A4J9G4_DESRM</name>
<evidence type="ECO:0000313" key="2">
    <source>
        <dbReference type="Proteomes" id="UP000001556"/>
    </source>
</evidence>
<keyword evidence="2" id="KW-1185">Reference proteome</keyword>
<organism evidence="1 2">
    <name type="scientific">Desulforamulus reducens (strain ATCC BAA-1160 / DSM 100696 / MI-1)</name>
    <name type="common">Desulfotomaculum reducens</name>
    <dbReference type="NCBI Taxonomy" id="349161"/>
    <lineage>
        <taxon>Bacteria</taxon>
        <taxon>Bacillati</taxon>
        <taxon>Bacillota</taxon>
        <taxon>Clostridia</taxon>
        <taxon>Eubacteriales</taxon>
        <taxon>Peptococcaceae</taxon>
        <taxon>Desulforamulus</taxon>
    </lineage>
</organism>
<dbReference type="Proteomes" id="UP000001556">
    <property type="component" value="Chromosome"/>
</dbReference>
<protein>
    <submittedName>
        <fullName evidence="1">Uncharacterized protein</fullName>
    </submittedName>
</protein>
<reference evidence="1 2" key="1">
    <citation type="submission" date="2007-03" db="EMBL/GenBank/DDBJ databases">
        <title>Complete sequence of Desulfotomaculum reducens MI-1.</title>
        <authorList>
            <consortium name="US DOE Joint Genome Institute"/>
            <person name="Copeland A."/>
            <person name="Lucas S."/>
            <person name="Lapidus A."/>
            <person name="Barry K."/>
            <person name="Detter J.C."/>
            <person name="Glavina del Rio T."/>
            <person name="Hammon N."/>
            <person name="Israni S."/>
            <person name="Dalin E."/>
            <person name="Tice H."/>
            <person name="Pitluck S."/>
            <person name="Sims D."/>
            <person name="Brettin T."/>
            <person name="Bruce D."/>
            <person name="Han C."/>
            <person name="Tapia R."/>
            <person name="Schmutz J."/>
            <person name="Larimer F."/>
            <person name="Land M."/>
            <person name="Hauser L."/>
            <person name="Kyrpides N."/>
            <person name="Kim E."/>
            <person name="Tebo B.M."/>
            <person name="Richardson P."/>
        </authorList>
    </citation>
    <scope>NUCLEOTIDE SEQUENCE [LARGE SCALE GENOMIC DNA]</scope>
    <source>
        <strain evidence="1 2">MI-1</strain>
    </source>
</reference>
<accession>A4J9G4</accession>
<evidence type="ECO:0000313" key="1">
    <source>
        <dbReference type="EMBL" id="ABO51717.1"/>
    </source>
</evidence>
<dbReference type="RefSeq" id="WP_011879505.1">
    <property type="nucleotide sequence ID" value="NC_009253.1"/>
</dbReference>